<evidence type="ECO:0000256" key="5">
    <source>
        <dbReference type="ARBA" id="ARBA00023242"/>
    </source>
</evidence>
<feature type="compositionally biased region" description="Polar residues" evidence="6">
    <location>
        <begin position="294"/>
        <end position="318"/>
    </location>
</feature>
<dbReference type="InterPro" id="IPR052207">
    <property type="entry name" value="Max-like/E-box_TFs"/>
</dbReference>
<keyword evidence="3" id="KW-0238">DNA-binding</keyword>
<dbReference type="PANTHER" id="PTHR15741">
    <property type="entry name" value="BASIC HELIX-LOOP-HELIX ZIP TRANSCRIPTION FACTOR"/>
    <property type="match status" value="1"/>
</dbReference>
<evidence type="ECO:0000256" key="1">
    <source>
        <dbReference type="ARBA" id="ARBA00004123"/>
    </source>
</evidence>
<feature type="region of interest" description="Disordered" evidence="6">
    <location>
        <begin position="136"/>
        <end position="156"/>
    </location>
</feature>
<dbReference type="AlphaFoldDB" id="A0A2T0FCB1"/>
<keyword evidence="9" id="KW-1185">Reference proteome</keyword>
<protein>
    <recommendedName>
        <fullName evidence="7">BHLH domain-containing protein</fullName>
    </recommendedName>
</protein>
<evidence type="ECO:0000256" key="3">
    <source>
        <dbReference type="ARBA" id="ARBA00023125"/>
    </source>
</evidence>
<dbReference type="STRING" id="45607.A0A2T0FCB1"/>
<dbReference type="RefSeq" id="XP_024662584.1">
    <property type="nucleotide sequence ID" value="XM_024806816.1"/>
</dbReference>
<dbReference type="EMBL" id="NDIQ01000001">
    <property type="protein sequence ID" value="PRT52638.1"/>
    <property type="molecule type" value="Genomic_DNA"/>
</dbReference>
<feature type="region of interest" description="Disordered" evidence="6">
    <location>
        <begin position="294"/>
        <end position="326"/>
    </location>
</feature>
<accession>A0A2T0FCB1</accession>
<dbReference type="SUPFAM" id="SSF47459">
    <property type="entry name" value="HLH, helix-loop-helix DNA-binding domain"/>
    <property type="match status" value="1"/>
</dbReference>
<proteinExistence type="predicted"/>
<evidence type="ECO:0000313" key="9">
    <source>
        <dbReference type="Proteomes" id="UP000238350"/>
    </source>
</evidence>
<evidence type="ECO:0000256" key="4">
    <source>
        <dbReference type="ARBA" id="ARBA00023163"/>
    </source>
</evidence>
<sequence length="430" mass="47245">MAVKPEDEDFPDDFDVAYAQFASNMSRPESSAEPEAGEQPQAVLNEREYNAFTEFLDHVLVDPLAARKDEVHWLDLSMYNGRQPTGLYVPMERVAKTKATKELGSNPKRAKVEGHAQQPEMVLPTQKMTGLNPNPLLSAANAPTPEPTDEELPQARNRTGQNIKDILSSGTASLQPNNLVAHQPQTRTSQVPHNLARAPIVYTPAPMVPQHISQQFAHPQVQPGGMPRGLQPNPMMSLQVAASSDFYKGFVEPPKLPEEKGVDNLIQAHMAAQRSRSIMSTTTPEISEVISTAIPASTSGLSPNSPANSRSSEEGSNITRRRREYLSVDQVRQNHINSEKRRRDHIKQLFSEMCSLVPAINSGGSAGSSAGPPKSVVMQTVYGFIVDIAEQNRQLRRVLVRSGIRTDQIPAYKLSPPLPNADEDAETPIY</sequence>
<evidence type="ECO:0000259" key="7">
    <source>
        <dbReference type="PROSITE" id="PS50888"/>
    </source>
</evidence>
<feature type="domain" description="BHLH" evidence="7">
    <location>
        <begin position="330"/>
        <end position="388"/>
    </location>
</feature>
<comment type="caution">
    <text evidence="8">The sequence shown here is derived from an EMBL/GenBank/DDBJ whole genome shotgun (WGS) entry which is preliminary data.</text>
</comment>
<dbReference type="OrthoDB" id="5778525at2759"/>
<evidence type="ECO:0000313" key="8">
    <source>
        <dbReference type="EMBL" id="PRT52638.1"/>
    </source>
</evidence>
<dbReference type="InterPro" id="IPR011598">
    <property type="entry name" value="bHLH_dom"/>
</dbReference>
<keyword evidence="5" id="KW-0539">Nucleus</keyword>
<name>A0A2T0FCB1_9ASCO</name>
<dbReference type="PANTHER" id="PTHR15741:SF27">
    <property type="entry name" value="TRANSCRIPTION FACTOR AP-4"/>
    <property type="match status" value="1"/>
</dbReference>
<evidence type="ECO:0000256" key="2">
    <source>
        <dbReference type="ARBA" id="ARBA00023015"/>
    </source>
</evidence>
<dbReference type="GO" id="GO:0000981">
    <property type="term" value="F:DNA-binding transcription factor activity, RNA polymerase II-specific"/>
    <property type="evidence" value="ECO:0007669"/>
    <property type="project" value="TreeGrafter"/>
</dbReference>
<dbReference type="Gene3D" id="4.10.280.10">
    <property type="entry name" value="Helix-loop-helix DNA-binding domain"/>
    <property type="match status" value="1"/>
</dbReference>
<dbReference type="Proteomes" id="UP000238350">
    <property type="component" value="Unassembled WGS sequence"/>
</dbReference>
<dbReference type="PROSITE" id="PS50888">
    <property type="entry name" value="BHLH"/>
    <property type="match status" value="1"/>
</dbReference>
<dbReference type="GeneID" id="36514007"/>
<dbReference type="Pfam" id="PF00010">
    <property type="entry name" value="HLH"/>
    <property type="match status" value="1"/>
</dbReference>
<dbReference type="GO" id="GO:0000978">
    <property type="term" value="F:RNA polymerase II cis-regulatory region sequence-specific DNA binding"/>
    <property type="evidence" value="ECO:0007669"/>
    <property type="project" value="TreeGrafter"/>
</dbReference>
<organism evidence="8 9">
    <name type="scientific">Wickerhamiella sorbophila</name>
    <dbReference type="NCBI Taxonomy" id="45607"/>
    <lineage>
        <taxon>Eukaryota</taxon>
        <taxon>Fungi</taxon>
        <taxon>Dikarya</taxon>
        <taxon>Ascomycota</taxon>
        <taxon>Saccharomycotina</taxon>
        <taxon>Dipodascomycetes</taxon>
        <taxon>Dipodascales</taxon>
        <taxon>Trichomonascaceae</taxon>
        <taxon>Wickerhamiella</taxon>
    </lineage>
</organism>
<reference evidence="8 9" key="1">
    <citation type="submission" date="2017-04" db="EMBL/GenBank/DDBJ databases">
        <title>Genome sequencing of [Candida] sorbophila.</title>
        <authorList>
            <person name="Ahn J.O."/>
        </authorList>
    </citation>
    <scope>NUCLEOTIDE SEQUENCE [LARGE SCALE GENOMIC DNA]</scope>
    <source>
        <strain evidence="8 9">DS02</strain>
    </source>
</reference>
<comment type="subcellular location">
    <subcellularLocation>
        <location evidence="1">Nucleus</location>
    </subcellularLocation>
</comment>
<dbReference type="GO" id="GO:0005634">
    <property type="term" value="C:nucleus"/>
    <property type="evidence" value="ECO:0007669"/>
    <property type="project" value="UniProtKB-SubCell"/>
</dbReference>
<dbReference type="InterPro" id="IPR036638">
    <property type="entry name" value="HLH_DNA-bd_sf"/>
</dbReference>
<gene>
    <name evidence="8" type="ORF">B9G98_00258</name>
</gene>
<evidence type="ECO:0000256" key="6">
    <source>
        <dbReference type="SAM" id="MobiDB-lite"/>
    </source>
</evidence>
<keyword evidence="4" id="KW-0804">Transcription</keyword>
<keyword evidence="2" id="KW-0805">Transcription regulation</keyword>
<dbReference type="GO" id="GO:0046983">
    <property type="term" value="F:protein dimerization activity"/>
    <property type="evidence" value="ECO:0007669"/>
    <property type="project" value="InterPro"/>
</dbReference>